<keyword evidence="5" id="KW-1185">Reference proteome</keyword>
<dbReference type="Gene3D" id="1.10.357.40">
    <property type="entry name" value="YbiA-like"/>
    <property type="match status" value="1"/>
</dbReference>
<dbReference type="RefSeq" id="WP_192907275.1">
    <property type="nucleotide sequence ID" value="NZ_CP062699.1"/>
</dbReference>
<protein>
    <submittedName>
        <fullName evidence="4">NADAR family protein</fullName>
    </submittedName>
</protein>
<dbReference type="Pfam" id="PF08719">
    <property type="entry name" value="NADAR"/>
    <property type="match status" value="1"/>
</dbReference>
<evidence type="ECO:0000256" key="2">
    <source>
        <dbReference type="ARBA" id="ARBA00000751"/>
    </source>
</evidence>
<dbReference type="KEGG" id="ptai:ICN73_16525"/>
<reference evidence="4" key="1">
    <citation type="submission" date="2020-09" db="EMBL/GenBank/DDBJ databases">
        <title>Complete genome sequence of Pseudomonas taiwanensis CC, a plant growth-promoting and biotite-weathering strain.</title>
        <authorList>
            <person name="Cheng C."/>
        </authorList>
    </citation>
    <scope>NUCLEOTIDE SEQUENCE [LARGE SCALE GENOMIC DNA]</scope>
    <source>
        <strain evidence="4">WRS8</strain>
    </source>
</reference>
<evidence type="ECO:0000259" key="3">
    <source>
        <dbReference type="Pfam" id="PF08719"/>
    </source>
</evidence>
<dbReference type="NCBIfam" id="TIGR02464">
    <property type="entry name" value="ribofla_fusion"/>
    <property type="match status" value="1"/>
</dbReference>
<dbReference type="InterPro" id="IPR037238">
    <property type="entry name" value="YbiA-like_sf"/>
</dbReference>
<evidence type="ECO:0000313" key="4">
    <source>
        <dbReference type="EMBL" id="QOJ89476.1"/>
    </source>
</evidence>
<evidence type="ECO:0000313" key="5">
    <source>
        <dbReference type="Proteomes" id="UP000593847"/>
    </source>
</evidence>
<proteinExistence type="predicted"/>
<dbReference type="EMBL" id="CP062699">
    <property type="protein sequence ID" value="QOJ89476.1"/>
    <property type="molecule type" value="Genomic_DNA"/>
</dbReference>
<feature type="domain" description="NADAR" evidence="3">
    <location>
        <begin position="17"/>
        <end position="159"/>
    </location>
</feature>
<dbReference type="CDD" id="cd15457">
    <property type="entry name" value="NADAR"/>
    <property type="match status" value="1"/>
</dbReference>
<gene>
    <name evidence="4" type="ORF">ICN73_16525</name>
</gene>
<accession>A0A7L9GAN3</accession>
<sequence length="203" mass="22763">MGKIAIRTYERSSSIVFLKTQEQYGGLSNMAGGYPICVNEVRVLTSEALYQACRFPHRPEIQEMIFSQTSPMTAKMKSKPYRSESRSDWLRVRVRIMRWCLTAKLLNNWSTFSALLLETKDYPIVEESRKDKFWGATSSGDGTLTGANVLGRLLMELRECVVAGAVPEVLEPLQIEDFLIKGVPVGQLCRQDAIGIKPGGLLL</sequence>
<comment type="catalytic activity">
    <reaction evidence="1">
        <text>5-amino-6-(5-phospho-D-ribosylamino)uracil + H2O = 5,6-diaminouracil + D-ribose 5-phosphate</text>
        <dbReference type="Rhea" id="RHEA:55020"/>
        <dbReference type="ChEBI" id="CHEBI:15377"/>
        <dbReference type="ChEBI" id="CHEBI:46252"/>
        <dbReference type="ChEBI" id="CHEBI:58453"/>
        <dbReference type="ChEBI" id="CHEBI:78346"/>
    </reaction>
</comment>
<evidence type="ECO:0000256" key="1">
    <source>
        <dbReference type="ARBA" id="ARBA00000022"/>
    </source>
</evidence>
<dbReference type="InterPro" id="IPR012816">
    <property type="entry name" value="NADAR"/>
</dbReference>
<comment type="catalytic activity">
    <reaction evidence="2">
        <text>2,5-diamino-6-hydroxy-4-(5-phosphoribosylamino)-pyrimidine + H2O = 2,5,6-triamino-4-hydroxypyrimidine + D-ribose 5-phosphate</text>
        <dbReference type="Rhea" id="RHEA:23436"/>
        <dbReference type="ChEBI" id="CHEBI:15377"/>
        <dbReference type="ChEBI" id="CHEBI:58614"/>
        <dbReference type="ChEBI" id="CHEBI:78346"/>
        <dbReference type="ChEBI" id="CHEBI:137796"/>
    </reaction>
</comment>
<name>A0A7L9GAN3_9PSED</name>
<dbReference type="AlphaFoldDB" id="A0A7L9GAN3"/>
<organism evidence="4 5">
    <name type="scientific">Pseudomonas taiwanensis</name>
    <dbReference type="NCBI Taxonomy" id="470150"/>
    <lineage>
        <taxon>Bacteria</taxon>
        <taxon>Pseudomonadati</taxon>
        <taxon>Pseudomonadota</taxon>
        <taxon>Gammaproteobacteria</taxon>
        <taxon>Pseudomonadales</taxon>
        <taxon>Pseudomonadaceae</taxon>
        <taxon>Pseudomonas</taxon>
    </lineage>
</organism>
<dbReference type="SUPFAM" id="SSF143990">
    <property type="entry name" value="YbiA-like"/>
    <property type="match status" value="1"/>
</dbReference>
<dbReference type="Proteomes" id="UP000593847">
    <property type="component" value="Chromosome"/>
</dbReference>